<dbReference type="Pfam" id="PF00059">
    <property type="entry name" value="Lectin_C"/>
    <property type="match status" value="2"/>
</dbReference>
<dbReference type="InterPro" id="IPR016186">
    <property type="entry name" value="C-type_lectin-like/link_sf"/>
</dbReference>
<feature type="chain" id="PRO_5035760000" description="MRC" evidence="3">
    <location>
        <begin position="17"/>
        <end position="460"/>
    </location>
</feature>
<protein>
    <recommendedName>
        <fullName evidence="8">MRC</fullName>
    </recommendedName>
</protein>
<dbReference type="PROSITE" id="PS51212">
    <property type="entry name" value="WSC"/>
    <property type="match status" value="1"/>
</dbReference>
<feature type="domain" description="C-type lectin" evidence="4">
    <location>
        <begin position="341"/>
        <end position="436"/>
    </location>
</feature>
<organism evidence="6 7">
    <name type="scientific">Mytilus edulis</name>
    <name type="common">Blue mussel</name>
    <dbReference type="NCBI Taxonomy" id="6550"/>
    <lineage>
        <taxon>Eukaryota</taxon>
        <taxon>Metazoa</taxon>
        <taxon>Spiralia</taxon>
        <taxon>Lophotrochozoa</taxon>
        <taxon>Mollusca</taxon>
        <taxon>Bivalvia</taxon>
        <taxon>Autobranchia</taxon>
        <taxon>Pteriomorphia</taxon>
        <taxon>Mytilida</taxon>
        <taxon>Mytiloidea</taxon>
        <taxon>Mytilidae</taxon>
        <taxon>Mytilinae</taxon>
        <taxon>Mytilus</taxon>
    </lineage>
</organism>
<dbReference type="CDD" id="cd00037">
    <property type="entry name" value="CLECT"/>
    <property type="match status" value="2"/>
</dbReference>
<feature type="domain" description="C-type lectin" evidence="4">
    <location>
        <begin position="219"/>
        <end position="335"/>
    </location>
</feature>
<dbReference type="Pfam" id="PF01822">
    <property type="entry name" value="WSC"/>
    <property type="match status" value="1"/>
</dbReference>
<dbReference type="InterPro" id="IPR016187">
    <property type="entry name" value="CTDL_fold"/>
</dbReference>
<dbReference type="OrthoDB" id="6077768at2759"/>
<evidence type="ECO:0000313" key="7">
    <source>
        <dbReference type="Proteomes" id="UP000683360"/>
    </source>
</evidence>
<gene>
    <name evidence="6" type="ORF">MEDL_13743</name>
</gene>
<keyword evidence="7" id="KW-1185">Reference proteome</keyword>
<dbReference type="SMART" id="SM00321">
    <property type="entry name" value="WSC"/>
    <property type="match status" value="1"/>
</dbReference>
<dbReference type="Proteomes" id="UP000683360">
    <property type="component" value="Unassembled WGS sequence"/>
</dbReference>
<evidence type="ECO:0008006" key="8">
    <source>
        <dbReference type="Google" id="ProtNLM"/>
    </source>
</evidence>
<dbReference type="PROSITE" id="PS50041">
    <property type="entry name" value="C_TYPE_LECTIN_2"/>
    <property type="match status" value="2"/>
</dbReference>
<sequence length="460" mass="53474">MWIQFLFCCIIAFCSCEKNERFLESDQLSKGGGVLLYILQKLEAMQAAQKSQTETINHQKKQISDLEKRQRELKHTINTYHPLSKDGYMGCFKDNRNRHLKHKLTRISYTTLWKCKRHCRGFKYAGLQDRTACLCGNTLYNPSYPRVPNNQCNMPCPGESFHMFVNVILLSCCLSLISAESCLGSQEESLLNDIKTAIQKLETRLKDKSLRCLPGWKEYANHCYNFVSTQVTWNEAERACRKIGGYLVKVDNESESNWLKQQANVEEKSFWAGAADFNEGDWRWIVDFSNVNYTDWRSSQPDNGGGKEDCLEIRKAYNYQWNDAVCTYKIGYICESEKWACRKLGGYLVKVNDETENNWLKQQAIGVNDHIWLGAADFTEGDWIWVVDFSNVTYTDWRSGQPSKWGGKEDCMHLDKPFRYEWNDAPCSSHMSYICEIEKVYKNMKQFASDVVSVELKYAY</sequence>
<dbReference type="Gene3D" id="3.10.100.10">
    <property type="entry name" value="Mannose-Binding Protein A, subunit A"/>
    <property type="match status" value="2"/>
</dbReference>
<evidence type="ECO:0000256" key="2">
    <source>
        <dbReference type="SAM" id="Coils"/>
    </source>
</evidence>
<evidence type="ECO:0000256" key="1">
    <source>
        <dbReference type="ARBA" id="ARBA00023157"/>
    </source>
</evidence>
<feature type="signal peptide" evidence="3">
    <location>
        <begin position="1"/>
        <end position="16"/>
    </location>
</feature>
<dbReference type="EMBL" id="CAJPWZ010000706">
    <property type="protein sequence ID" value="CAG2199005.1"/>
    <property type="molecule type" value="Genomic_DNA"/>
</dbReference>
<feature type="coiled-coil region" evidence="2">
    <location>
        <begin position="49"/>
        <end position="76"/>
    </location>
</feature>
<keyword evidence="3" id="KW-0732">Signal</keyword>
<evidence type="ECO:0000313" key="6">
    <source>
        <dbReference type="EMBL" id="CAG2199005.1"/>
    </source>
</evidence>
<dbReference type="InterPro" id="IPR018378">
    <property type="entry name" value="C-type_lectin_CS"/>
</dbReference>
<dbReference type="InterPro" id="IPR002889">
    <property type="entry name" value="WSC_carb-bd"/>
</dbReference>
<name>A0A8S3QW24_MYTED</name>
<dbReference type="SUPFAM" id="SSF56436">
    <property type="entry name" value="C-type lectin-like"/>
    <property type="match status" value="2"/>
</dbReference>
<dbReference type="InterPro" id="IPR001304">
    <property type="entry name" value="C-type_lectin-like"/>
</dbReference>
<feature type="domain" description="WSC" evidence="5">
    <location>
        <begin position="85"/>
        <end position="194"/>
    </location>
</feature>
<evidence type="ECO:0000259" key="4">
    <source>
        <dbReference type="PROSITE" id="PS50041"/>
    </source>
</evidence>
<dbReference type="AlphaFoldDB" id="A0A8S3QW24"/>
<evidence type="ECO:0000256" key="3">
    <source>
        <dbReference type="SAM" id="SignalP"/>
    </source>
</evidence>
<evidence type="ECO:0000259" key="5">
    <source>
        <dbReference type="PROSITE" id="PS51212"/>
    </source>
</evidence>
<comment type="caution">
    <text evidence="6">The sequence shown here is derived from an EMBL/GenBank/DDBJ whole genome shotgun (WGS) entry which is preliminary data.</text>
</comment>
<keyword evidence="1" id="KW-1015">Disulfide bond</keyword>
<dbReference type="InterPro" id="IPR050111">
    <property type="entry name" value="C-type_lectin/snaclec_domain"/>
</dbReference>
<dbReference type="SMART" id="SM00034">
    <property type="entry name" value="CLECT"/>
    <property type="match status" value="2"/>
</dbReference>
<dbReference type="PROSITE" id="PS00615">
    <property type="entry name" value="C_TYPE_LECTIN_1"/>
    <property type="match status" value="2"/>
</dbReference>
<dbReference type="PANTHER" id="PTHR22803">
    <property type="entry name" value="MANNOSE, PHOSPHOLIPASE, LECTIN RECEPTOR RELATED"/>
    <property type="match status" value="1"/>
</dbReference>
<proteinExistence type="predicted"/>
<keyword evidence="2" id="KW-0175">Coiled coil</keyword>
<accession>A0A8S3QW24</accession>
<reference evidence="6" key="1">
    <citation type="submission" date="2021-03" db="EMBL/GenBank/DDBJ databases">
        <authorList>
            <person name="Bekaert M."/>
        </authorList>
    </citation>
    <scope>NUCLEOTIDE SEQUENCE</scope>
</reference>